<organism evidence="1 2">
    <name type="scientific">Candidatus Terraquivivens tikiterensis</name>
    <dbReference type="NCBI Taxonomy" id="1980982"/>
    <lineage>
        <taxon>Archaea</taxon>
        <taxon>Nitrososphaerota</taxon>
        <taxon>Candidatus Wolframiiraptoraceae</taxon>
        <taxon>Candidatus Terraquivivens</taxon>
    </lineage>
</organism>
<sequence length="106" mass="12305">MGLDELIQNLESLIGQMEYVKDGEYVFSRHTNLFVDFLKDAIEVCKELYQKFKDKTGKTLPKAEEWLSMAETRYGFTRKVAFGDTVLPSDHNLIIDTLKPLEMVLR</sequence>
<accession>A0A2R7Y0K2</accession>
<dbReference type="Proteomes" id="UP000244066">
    <property type="component" value="Unassembled WGS sequence"/>
</dbReference>
<feature type="non-terminal residue" evidence="1">
    <location>
        <position position="106"/>
    </location>
</feature>
<evidence type="ECO:0000313" key="2">
    <source>
        <dbReference type="Proteomes" id="UP000244066"/>
    </source>
</evidence>
<gene>
    <name evidence="1" type="ORF">B9J98_08190</name>
</gene>
<proteinExistence type="predicted"/>
<comment type="caution">
    <text evidence="1">The sequence shown here is derived from an EMBL/GenBank/DDBJ whole genome shotgun (WGS) entry which is preliminary data.</text>
</comment>
<evidence type="ECO:0000313" key="1">
    <source>
        <dbReference type="EMBL" id="PUA31028.1"/>
    </source>
</evidence>
<name>A0A2R7Y0K2_9ARCH</name>
<protein>
    <submittedName>
        <fullName evidence="1">Uncharacterized protein</fullName>
    </submittedName>
</protein>
<reference evidence="1 2" key="1">
    <citation type="submission" date="2017-04" db="EMBL/GenBank/DDBJ databases">
        <title>Draft Aigarchaeota genome from a New Zealand hot spring.</title>
        <authorList>
            <person name="Reysenbach A.-L."/>
            <person name="Donaho J.A."/>
            <person name="Gerhart J."/>
            <person name="Kelley J.F."/>
            <person name="Kouba K."/>
            <person name="Podar M."/>
            <person name="Stott M."/>
        </authorList>
    </citation>
    <scope>NUCLEOTIDE SEQUENCE [LARGE SCALE GENOMIC DNA]</scope>
    <source>
        <strain evidence="1">NZ13_MG1</strain>
    </source>
</reference>
<dbReference type="AlphaFoldDB" id="A0A2R7Y0K2"/>
<dbReference type="EMBL" id="NDWU01000032">
    <property type="protein sequence ID" value="PUA31028.1"/>
    <property type="molecule type" value="Genomic_DNA"/>
</dbReference>